<gene>
    <name evidence="10" type="ORF">A3G31_02670</name>
</gene>
<comment type="caution">
    <text evidence="10">The sequence shown here is derived from an EMBL/GenBank/DDBJ whole genome shotgun (WGS) entry which is preliminary data.</text>
</comment>
<dbReference type="InterPro" id="IPR027304">
    <property type="entry name" value="Trigger_fact/SurA_dom_sf"/>
</dbReference>
<evidence type="ECO:0000313" key="11">
    <source>
        <dbReference type="Proteomes" id="UP000178082"/>
    </source>
</evidence>
<evidence type="ECO:0000256" key="2">
    <source>
        <dbReference type="ARBA" id="ARBA00013194"/>
    </source>
</evidence>
<keyword evidence="8" id="KW-1133">Transmembrane helix</keyword>
<evidence type="ECO:0000313" key="10">
    <source>
        <dbReference type="EMBL" id="OGL55120.1"/>
    </source>
</evidence>
<evidence type="ECO:0000256" key="4">
    <source>
        <dbReference type="ARBA" id="ARBA00023110"/>
    </source>
</evidence>
<dbReference type="Pfam" id="PF13624">
    <property type="entry name" value="SurA_N_3"/>
    <property type="match status" value="1"/>
</dbReference>
<dbReference type="GO" id="GO:0003755">
    <property type="term" value="F:peptidyl-prolyl cis-trans isomerase activity"/>
    <property type="evidence" value="ECO:0007669"/>
    <property type="project" value="UniProtKB-KW"/>
</dbReference>
<accession>A0A1F7SMW4</accession>
<evidence type="ECO:0000259" key="9">
    <source>
        <dbReference type="PROSITE" id="PS50198"/>
    </source>
</evidence>
<reference evidence="10 11" key="1">
    <citation type="journal article" date="2016" name="Nat. Commun.">
        <title>Thousands of microbial genomes shed light on interconnected biogeochemical processes in an aquifer system.</title>
        <authorList>
            <person name="Anantharaman K."/>
            <person name="Brown C.T."/>
            <person name="Hug L.A."/>
            <person name="Sharon I."/>
            <person name="Castelle C.J."/>
            <person name="Probst A.J."/>
            <person name="Thomas B.C."/>
            <person name="Singh A."/>
            <person name="Wilkins M.J."/>
            <person name="Karaoz U."/>
            <person name="Brodie E.L."/>
            <person name="Williams K.H."/>
            <person name="Hubbard S.S."/>
            <person name="Banfield J.F."/>
        </authorList>
    </citation>
    <scope>NUCLEOTIDE SEQUENCE [LARGE SCALE GENOMIC DNA]</scope>
</reference>
<dbReference type="EC" id="5.2.1.8" evidence="2"/>
<dbReference type="Pfam" id="PF13616">
    <property type="entry name" value="Rotamase_3"/>
    <property type="match status" value="1"/>
</dbReference>
<comment type="catalytic activity">
    <reaction evidence="1">
        <text>[protein]-peptidylproline (omega=180) = [protein]-peptidylproline (omega=0)</text>
        <dbReference type="Rhea" id="RHEA:16237"/>
        <dbReference type="Rhea" id="RHEA-COMP:10747"/>
        <dbReference type="Rhea" id="RHEA-COMP:10748"/>
        <dbReference type="ChEBI" id="CHEBI:83833"/>
        <dbReference type="ChEBI" id="CHEBI:83834"/>
        <dbReference type="EC" id="5.2.1.8"/>
    </reaction>
</comment>
<sequence length="354" mass="39953">MEDHDNLKDENDGMRSEESSASEDSITPPRQKSKKGFLPLVLILLVLAAGGAFFYIMTKDKLFRDYAIKVNSQIIDKGEFSKIYSREMERAREFLKKQNGGVASDEAEIKKVESKVKNKIIEELSVRLLLLDEAIRKGYVADEKEVDAELSSIKAKIGSEKFDEILKKEKISIDYIKDDIRKRMIVQKYLGSITSGIKITDKEIEDYFNKNSGKFQRPEMVRASHILVKTEDEAMKILKGLKSGADFGKLAAERSIDPSAKLNKGDLNFFPKGSMVPEFEKAAFSTPVGKTSNIVKTQFGYHIIKVTDKRAAQDVKFEQVKEIIKKEMTIGKQNSLLGKLINELKGKAKIDVKV</sequence>
<dbReference type="Gene3D" id="3.10.50.40">
    <property type="match status" value="1"/>
</dbReference>
<keyword evidence="8" id="KW-0812">Transmembrane</keyword>
<feature type="transmembrane region" description="Helical" evidence="8">
    <location>
        <begin position="37"/>
        <end position="56"/>
    </location>
</feature>
<feature type="compositionally biased region" description="Basic and acidic residues" evidence="7">
    <location>
        <begin position="1"/>
        <end position="18"/>
    </location>
</feature>
<dbReference type="SUPFAM" id="SSF54534">
    <property type="entry name" value="FKBP-like"/>
    <property type="match status" value="1"/>
</dbReference>
<dbReference type="SUPFAM" id="SSF109998">
    <property type="entry name" value="Triger factor/SurA peptide-binding domain-like"/>
    <property type="match status" value="1"/>
</dbReference>
<evidence type="ECO:0000256" key="3">
    <source>
        <dbReference type="ARBA" id="ARBA00022729"/>
    </source>
</evidence>
<evidence type="ECO:0000256" key="6">
    <source>
        <dbReference type="PROSITE-ProRule" id="PRU00278"/>
    </source>
</evidence>
<organism evidence="10 11">
    <name type="scientific">Candidatus Schekmanbacteria bacterium RIFCSPLOWO2_12_FULL_38_15</name>
    <dbReference type="NCBI Taxonomy" id="1817883"/>
    <lineage>
        <taxon>Bacteria</taxon>
        <taxon>Candidatus Schekmaniibacteriota</taxon>
    </lineage>
</organism>
<dbReference type="PANTHER" id="PTHR47245:SF1">
    <property type="entry name" value="FOLDASE PROTEIN PRSA"/>
    <property type="match status" value="1"/>
</dbReference>
<dbReference type="STRING" id="1817883.A3G31_02670"/>
<dbReference type="InterPro" id="IPR050245">
    <property type="entry name" value="PrsA_foldase"/>
</dbReference>
<dbReference type="Proteomes" id="UP000178082">
    <property type="component" value="Unassembled WGS sequence"/>
</dbReference>
<keyword evidence="5 6" id="KW-0413">Isomerase</keyword>
<dbReference type="PROSITE" id="PS50198">
    <property type="entry name" value="PPIC_PPIASE_2"/>
    <property type="match status" value="1"/>
</dbReference>
<keyword evidence="4 6" id="KW-0697">Rotamase</keyword>
<dbReference type="Gene3D" id="1.10.4030.10">
    <property type="entry name" value="Porin chaperone SurA, peptide-binding domain"/>
    <property type="match status" value="1"/>
</dbReference>
<feature type="region of interest" description="Disordered" evidence="7">
    <location>
        <begin position="1"/>
        <end position="31"/>
    </location>
</feature>
<dbReference type="AlphaFoldDB" id="A0A1F7SMW4"/>
<dbReference type="EMBL" id="MGDI01000004">
    <property type="protein sequence ID" value="OGL55120.1"/>
    <property type="molecule type" value="Genomic_DNA"/>
</dbReference>
<proteinExistence type="predicted"/>
<evidence type="ECO:0000256" key="7">
    <source>
        <dbReference type="SAM" id="MobiDB-lite"/>
    </source>
</evidence>
<evidence type="ECO:0000256" key="8">
    <source>
        <dbReference type="SAM" id="Phobius"/>
    </source>
</evidence>
<feature type="domain" description="PpiC" evidence="9">
    <location>
        <begin position="218"/>
        <end position="308"/>
    </location>
</feature>
<evidence type="ECO:0000256" key="1">
    <source>
        <dbReference type="ARBA" id="ARBA00000971"/>
    </source>
</evidence>
<keyword evidence="3" id="KW-0732">Signal</keyword>
<keyword evidence="8" id="KW-0472">Membrane</keyword>
<dbReference type="PANTHER" id="PTHR47245">
    <property type="entry name" value="PEPTIDYLPROLYL ISOMERASE"/>
    <property type="match status" value="1"/>
</dbReference>
<protein>
    <recommendedName>
        <fullName evidence="2">peptidylprolyl isomerase</fullName>
        <ecNumber evidence="2">5.2.1.8</ecNumber>
    </recommendedName>
</protein>
<evidence type="ECO:0000256" key="5">
    <source>
        <dbReference type="ARBA" id="ARBA00023235"/>
    </source>
</evidence>
<dbReference type="InterPro" id="IPR046357">
    <property type="entry name" value="PPIase_dom_sf"/>
</dbReference>
<dbReference type="InterPro" id="IPR000297">
    <property type="entry name" value="PPIase_PpiC"/>
</dbReference>
<name>A0A1F7SMW4_9BACT</name>